<evidence type="ECO:0000313" key="2">
    <source>
        <dbReference type="EMBL" id="GAA4640231.1"/>
    </source>
</evidence>
<keyword evidence="3" id="KW-1185">Reference proteome</keyword>
<organism evidence="2 3">
    <name type="scientific">Actinoallomurus vinaceus</name>
    <dbReference type="NCBI Taxonomy" id="1080074"/>
    <lineage>
        <taxon>Bacteria</taxon>
        <taxon>Bacillati</taxon>
        <taxon>Actinomycetota</taxon>
        <taxon>Actinomycetes</taxon>
        <taxon>Streptosporangiales</taxon>
        <taxon>Thermomonosporaceae</taxon>
        <taxon>Actinoallomurus</taxon>
    </lineage>
</organism>
<dbReference type="EMBL" id="BAABHK010000031">
    <property type="protein sequence ID" value="GAA4640231.1"/>
    <property type="molecule type" value="Genomic_DNA"/>
</dbReference>
<evidence type="ECO:0000256" key="1">
    <source>
        <dbReference type="SAM" id="MobiDB-lite"/>
    </source>
</evidence>
<evidence type="ECO:0000313" key="3">
    <source>
        <dbReference type="Proteomes" id="UP001501442"/>
    </source>
</evidence>
<feature type="region of interest" description="Disordered" evidence="1">
    <location>
        <begin position="39"/>
        <end position="58"/>
    </location>
</feature>
<dbReference type="Proteomes" id="UP001501442">
    <property type="component" value="Unassembled WGS sequence"/>
</dbReference>
<protein>
    <submittedName>
        <fullName evidence="2">Uncharacterized protein</fullName>
    </submittedName>
</protein>
<reference evidence="3" key="1">
    <citation type="journal article" date="2019" name="Int. J. Syst. Evol. Microbiol.">
        <title>The Global Catalogue of Microorganisms (GCM) 10K type strain sequencing project: providing services to taxonomists for standard genome sequencing and annotation.</title>
        <authorList>
            <consortium name="The Broad Institute Genomics Platform"/>
            <consortium name="The Broad Institute Genome Sequencing Center for Infectious Disease"/>
            <person name="Wu L."/>
            <person name="Ma J."/>
        </authorList>
    </citation>
    <scope>NUCLEOTIDE SEQUENCE [LARGE SCALE GENOMIC DNA]</scope>
    <source>
        <strain evidence="3">JCM 17939</strain>
    </source>
</reference>
<accession>A0ABP8UUK6</accession>
<proteinExistence type="predicted"/>
<sequence length="74" mass="7819">MRGILSDSPQVLAAYHGHAEIVRALPKRGTTRVILAADPHQSGPEDHQARSVVVGESPGRGTGLVPFKGLVTVR</sequence>
<gene>
    <name evidence="2" type="ORF">GCM10023196_104930</name>
</gene>
<name>A0ABP8UUK6_9ACTN</name>
<comment type="caution">
    <text evidence="2">The sequence shown here is derived from an EMBL/GenBank/DDBJ whole genome shotgun (WGS) entry which is preliminary data.</text>
</comment>